<dbReference type="Pfam" id="PF00097">
    <property type="entry name" value="zf-C3HC4"/>
    <property type="match status" value="1"/>
</dbReference>
<evidence type="ECO:0000256" key="6">
    <source>
        <dbReference type="SAM" id="MobiDB-lite"/>
    </source>
</evidence>
<dbReference type="HOGENOM" id="CLU_117253_0_0_1"/>
<dbReference type="InterPro" id="IPR018957">
    <property type="entry name" value="Znf_C3HC4_RING-type"/>
</dbReference>
<dbReference type="PROSITE" id="PS00518">
    <property type="entry name" value="ZF_RING_1"/>
    <property type="match status" value="1"/>
</dbReference>
<gene>
    <name evidence="8" type="ORF">PAAG_04153</name>
</gene>
<dbReference type="OrthoDB" id="4205714at2759"/>
<dbReference type="VEuPathDB" id="FungiDB:PAAG_04153"/>
<feature type="region of interest" description="Disordered" evidence="6">
    <location>
        <begin position="1"/>
        <end position="34"/>
    </location>
</feature>
<sequence length="188" mass="21331">MASTEAEPRSAIVIDDDTDAETPRSPPRELRRKRRLVDYSLPEYEALFDGPALLNSSASTTSQPPKKRKIPNLKVALATANQEIHTIFEAESAKIGDLQEEVQRLKKRNTELEIKHRAELIRKNDKICKLEAEVSELEHRCQCPICYTIPSEWKTLLCGHRFCPGCLSPDPETCGSCRRDFAGYIKSY</sequence>
<dbReference type="SUPFAM" id="SSF57850">
    <property type="entry name" value="RING/U-box"/>
    <property type="match status" value="1"/>
</dbReference>
<dbReference type="InterPro" id="IPR001841">
    <property type="entry name" value="Znf_RING"/>
</dbReference>
<dbReference type="GO" id="GO:0008270">
    <property type="term" value="F:zinc ion binding"/>
    <property type="evidence" value="ECO:0007669"/>
    <property type="project" value="UniProtKB-KW"/>
</dbReference>
<evidence type="ECO:0000313" key="8">
    <source>
        <dbReference type="EMBL" id="EEH33100.1"/>
    </source>
</evidence>
<dbReference type="RefSeq" id="XP_002793881.1">
    <property type="nucleotide sequence ID" value="XM_002793835.1"/>
</dbReference>
<dbReference type="Proteomes" id="UP000002059">
    <property type="component" value="Partially assembled WGS sequence"/>
</dbReference>
<keyword evidence="9" id="KW-1185">Reference proteome</keyword>
<keyword evidence="3" id="KW-0862">Zinc</keyword>
<name>C1H059_PARBA</name>
<keyword evidence="5" id="KW-0175">Coiled coil</keyword>
<evidence type="ECO:0000256" key="2">
    <source>
        <dbReference type="ARBA" id="ARBA00022771"/>
    </source>
</evidence>
<dbReference type="eggNOG" id="ENOG502REZN">
    <property type="taxonomic scope" value="Eukaryota"/>
</dbReference>
<dbReference type="OMA" id="QEIHIIF"/>
<keyword evidence="2 4" id="KW-0863">Zinc-finger</keyword>
<dbReference type="InterPro" id="IPR017907">
    <property type="entry name" value="Znf_RING_CS"/>
</dbReference>
<accession>C1H059</accession>
<proteinExistence type="predicted"/>
<dbReference type="EMBL" id="KN294001">
    <property type="protein sequence ID" value="EEH33100.1"/>
    <property type="molecule type" value="Genomic_DNA"/>
</dbReference>
<protein>
    <recommendedName>
        <fullName evidence="7">RING-type domain-containing protein</fullName>
    </recommendedName>
</protein>
<dbReference type="KEGG" id="pbl:PAAG_04153"/>
<feature type="domain" description="RING-type" evidence="7">
    <location>
        <begin position="143"/>
        <end position="178"/>
    </location>
</feature>
<evidence type="ECO:0000313" key="9">
    <source>
        <dbReference type="Proteomes" id="UP000002059"/>
    </source>
</evidence>
<keyword evidence="1" id="KW-0479">Metal-binding</keyword>
<dbReference type="PROSITE" id="PS50089">
    <property type="entry name" value="ZF_RING_2"/>
    <property type="match status" value="1"/>
</dbReference>
<evidence type="ECO:0000256" key="4">
    <source>
        <dbReference type="PROSITE-ProRule" id="PRU00175"/>
    </source>
</evidence>
<organism evidence="8 9">
    <name type="scientific">Paracoccidioides lutzii (strain ATCC MYA-826 / Pb01)</name>
    <name type="common">Paracoccidioides brasiliensis</name>
    <dbReference type="NCBI Taxonomy" id="502779"/>
    <lineage>
        <taxon>Eukaryota</taxon>
        <taxon>Fungi</taxon>
        <taxon>Dikarya</taxon>
        <taxon>Ascomycota</taxon>
        <taxon>Pezizomycotina</taxon>
        <taxon>Eurotiomycetes</taxon>
        <taxon>Eurotiomycetidae</taxon>
        <taxon>Onygenales</taxon>
        <taxon>Ajellomycetaceae</taxon>
        <taxon>Paracoccidioides</taxon>
    </lineage>
</organism>
<reference evidence="8 9" key="1">
    <citation type="journal article" date="2011" name="PLoS Genet.">
        <title>Comparative genomic analysis of human fungal pathogens causing paracoccidioidomycosis.</title>
        <authorList>
            <person name="Desjardins C.A."/>
            <person name="Champion M.D."/>
            <person name="Holder J.W."/>
            <person name="Muszewska A."/>
            <person name="Goldberg J."/>
            <person name="Bailao A.M."/>
            <person name="Brigido M.M."/>
            <person name="Ferreira M.E."/>
            <person name="Garcia A.M."/>
            <person name="Grynberg M."/>
            <person name="Gujja S."/>
            <person name="Heiman D.I."/>
            <person name="Henn M.R."/>
            <person name="Kodira C.D."/>
            <person name="Leon-Narvaez H."/>
            <person name="Longo L.V."/>
            <person name="Ma L.J."/>
            <person name="Malavazi I."/>
            <person name="Matsuo A.L."/>
            <person name="Morais F.V."/>
            <person name="Pereira M."/>
            <person name="Rodriguez-Brito S."/>
            <person name="Sakthikumar S."/>
            <person name="Salem-Izacc S.M."/>
            <person name="Sykes S.M."/>
            <person name="Teixeira M.M."/>
            <person name="Vallejo M.C."/>
            <person name="Walter M.E."/>
            <person name="Yandava C."/>
            <person name="Young S."/>
            <person name="Zeng Q."/>
            <person name="Zucker J."/>
            <person name="Felipe M.S."/>
            <person name="Goldman G.H."/>
            <person name="Haas B.J."/>
            <person name="McEwen J.G."/>
            <person name="Nino-Vega G."/>
            <person name="Puccia R."/>
            <person name="San-Blas G."/>
            <person name="Soares C.M."/>
            <person name="Birren B.W."/>
            <person name="Cuomo C.A."/>
        </authorList>
    </citation>
    <scope>NUCLEOTIDE SEQUENCE [LARGE SCALE GENOMIC DNA]</scope>
    <source>
        <strain evidence="9">ATCC MYA-826 / Pb01</strain>
    </source>
</reference>
<dbReference type="Gene3D" id="3.30.40.10">
    <property type="entry name" value="Zinc/RING finger domain, C3HC4 (zinc finger)"/>
    <property type="match status" value="1"/>
</dbReference>
<evidence type="ECO:0000256" key="5">
    <source>
        <dbReference type="SAM" id="Coils"/>
    </source>
</evidence>
<feature type="coiled-coil region" evidence="5">
    <location>
        <begin position="88"/>
        <end position="115"/>
    </location>
</feature>
<dbReference type="GeneID" id="9097192"/>
<evidence type="ECO:0000256" key="3">
    <source>
        <dbReference type="ARBA" id="ARBA00022833"/>
    </source>
</evidence>
<dbReference type="AlphaFoldDB" id="C1H059"/>
<evidence type="ECO:0000259" key="7">
    <source>
        <dbReference type="PROSITE" id="PS50089"/>
    </source>
</evidence>
<evidence type="ECO:0000256" key="1">
    <source>
        <dbReference type="ARBA" id="ARBA00022723"/>
    </source>
</evidence>
<dbReference type="InterPro" id="IPR013083">
    <property type="entry name" value="Znf_RING/FYVE/PHD"/>
</dbReference>